<proteinExistence type="predicted"/>
<evidence type="ECO:0000313" key="2">
    <source>
        <dbReference type="EMBL" id="CAD8485467.1"/>
    </source>
</evidence>
<feature type="transmembrane region" description="Helical" evidence="1">
    <location>
        <begin position="199"/>
        <end position="217"/>
    </location>
</feature>
<dbReference type="AlphaFoldDB" id="A0A7S0EI36"/>
<dbReference type="NCBIfam" id="NF038020">
    <property type="entry name" value="HeR"/>
    <property type="match status" value="1"/>
</dbReference>
<keyword evidence="1" id="KW-1133">Transmembrane helix</keyword>
<sequence length="307" mass="33821">MGDAMVMMPSKTVELPVPARKLTIMNALLCGFHATFATITLVVGNTDLKVPVYGSGVKLIVGGTNGSNIGTDAEEGFALKPDFSERATWLYLTWATACFFLLSFFFHLGNALLWRKPYLRLLASGYAPFRWVEYTFSASVMILILAYTAGTTTLPVLVALFGFTAITMAFGHLHEVICRPKSLEEWAVSNPLERLQAHIIGYVPQVFAWVLVIAQFLEAGGQSTTDSKGETSQMPAFVYGIVFGELLIFWCFGIVQLVVSLRPPAKYYQGEIAYMWLSLFAKGVLGLLVLSNVLMLGSFTEIYESES</sequence>
<reference evidence="2" key="1">
    <citation type="submission" date="2021-01" db="EMBL/GenBank/DDBJ databases">
        <authorList>
            <person name="Corre E."/>
            <person name="Pelletier E."/>
            <person name="Niang G."/>
            <person name="Scheremetjew M."/>
            <person name="Finn R."/>
            <person name="Kale V."/>
            <person name="Holt S."/>
            <person name="Cochrane G."/>
            <person name="Meng A."/>
            <person name="Brown T."/>
            <person name="Cohen L."/>
        </authorList>
    </citation>
    <scope>NUCLEOTIDE SEQUENCE</scope>
    <source>
        <strain evidence="2">CCMP1374</strain>
    </source>
</reference>
<feature type="transmembrane region" description="Helical" evidence="1">
    <location>
        <begin position="273"/>
        <end position="297"/>
    </location>
</feature>
<gene>
    <name evidence="2" type="ORF">PANT1444_LOCUS8907</name>
</gene>
<dbReference type="Pfam" id="PF18761">
    <property type="entry name" value="Heliorhodopsin"/>
    <property type="match status" value="1"/>
</dbReference>
<accession>A0A7S0EI36</accession>
<keyword evidence="1" id="KW-0472">Membrane</keyword>
<feature type="transmembrane region" description="Helical" evidence="1">
    <location>
        <begin position="21"/>
        <end position="43"/>
    </location>
</feature>
<name>A0A7S0EI36_9EUKA</name>
<feature type="transmembrane region" description="Helical" evidence="1">
    <location>
        <begin position="156"/>
        <end position="178"/>
    </location>
</feature>
<feature type="transmembrane region" description="Helical" evidence="1">
    <location>
        <begin position="89"/>
        <end position="110"/>
    </location>
</feature>
<feature type="transmembrane region" description="Helical" evidence="1">
    <location>
        <begin position="237"/>
        <end position="261"/>
    </location>
</feature>
<organism evidence="2">
    <name type="scientific">Phaeocystis antarctica</name>
    <dbReference type="NCBI Taxonomy" id="33657"/>
    <lineage>
        <taxon>Eukaryota</taxon>
        <taxon>Haptista</taxon>
        <taxon>Haptophyta</taxon>
        <taxon>Prymnesiophyceae</taxon>
        <taxon>Phaeocystales</taxon>
        <taxon>Phaeocystaceae</taxon>
        <taxon>Phaeocystis</taxon>
    </lineage>
</organism>
<protein>
    <submittedName>
        <fullName evidence="2">Uncharacterized protein</fullName>
    </submittedName>
</protein>
<evidence type="ECO:0000256" key="1">
    <source>
        <dbReference type="SAM" id="Phobius"/>
    </source>
</evidence>
<keyword evidence="1" id="KW-0812">Transmembrane</keyword>
<dbReference type="InterPro" id="IPR041113">
    <property type="entry name" value="Heliorhodopsin"/>
</dbReference>
<dbReference type="EMBL" id="HBEP01015645">
    <property type="protein sequence ID" value="CAD8485467.1"/>
    <property type="molecule type" value="Transcribed_RNA"/>
</dbReference>
<feature type="transmembrane region" description="Helical" evidence="1">
    <location>
        <begin position="131"/>
        <end position="150"/>
    </location>
</feature>